<feature type="domain" description="FLYWCH-type" evidence="4">
    <location>
        <begin position="8"/>
        <end position="64"/>
    </location>
</feature>
<dbReference type="EMBL" id="CAJNXB010002038">
    <property type="protein sequence ID" value="CAF3211599.1"/>
    <property type="molecule type" value="Genomic_DNA"/>
</dbReference>
<organism evidence="5 6">
    <name type="scientific">Rotaria socialis</name>
    <dbReference type="NCBI Taxonomy" id="392032"/>
    <lineage>
        <taxon>Eukaryota</taxon>
        <taxon>Metazoa</taxon>
        <taxon>Spiralia</taxon>
        <taxon>Gnathifera</taxon>
        <taxon>Rotifera</taxon>
        <taxon>Eurotatoria</taxon>
        <taxon>Bdelloidea</taxon>
        <taxon>Philodinida</taxon>
        <taxon>Philodinidae</taxon>
        <taxon>Rotaria</taxon>
    </lineage>
</organism>
<evidence type="ECO:0000256" key="2">
    <source>
        <dbReference type="ARBA" id="ARBA00022771"/>
    </source>
</evidence>
<protein>
    <recommendedName>
        <fullName evidence="4">FLYWCH-type domain-containing protein</fullName>
    </recommendedName>
</protein>
<sequence>MAKIEIFSTEKGKPLLVYDSYVYNLERKTKLKSIFRCQNRDCKGRIHTNLSMDSISSGPTAHSHSANLDKMSVIKLQKDIKSRAAISEEPTSNILHSALRTFPLHSAGSLPKNDSLIRSIRRQRQVEPLDKDGRLPSNLRKTDRGEDFVSNENKQLIVFTTKSNLLVLKNCKHWFADGTLKVCSDDFYQLFTLHGLFMSSVIPLVYGVLIGKSFNDYNEFFELILKQNNYAPESILTDFEAAKIKSVHKLFPNILHKGDNMILFECKSSMLILLSGCLFHFGQCVWRKFQSCGLTKKYHDDQHFHINVKKLIALAFVPVVDVVKAFELLESEFDDNADELISYFEKTWIGERKRRGNIINQMLLLITKFFSVNGRKIPQFTHELWNVYDRVVADLPRSNNAIEGCHNAFANRVLTAHPTIPKLTDKIRREQSKFEIDIEQSRQGHEPKPKKASYRKLDERIKRLVQAYNNNDLVQYLSSVAANVNL</sequence>
<dbReference type="PANTHER" id="PTHR47160:SF5">
    <property type="entry name" value="MULE TRANSPOSASE DOMAIN-CONTAINING PROTEIN"/>
    <property type="match status" value="1"/>
</dbReference>
<dbReference type="Pfam" id="PF04500">
    <property type="entry name" value="FLYWCH"/>
    <property type="match status" value="1"/>
</dbReference>
<evidence type="ECO:0000313" key="6">
    <source>
        <dbReference type="Proteomes" id="UP000663825"/>
    </source>
</evidence>
<evidence type="ECO:0000259" key="4">
    <source>
        <dbReference type="Pfam" id="PF04500"/>
    </source>
</evidence>
<proteinExistence type="predicted"/>
<reference evidence="5" key="1">
    <citation type="submission" date="2021-02" db="EMBL/GenBank/DDBJ databases">
        <authorList>
            <person name="Nowell W R."/>
        </authorList>
    </citation>
    <scope>NUCLEOTIDE SEQUENCE</scope>
</reference>
<accession>A0A817QGI0</accession>
<name>A0A817QGI0_9BILA</name>
<dbReference type="PANTHER" id="PTHR47160">
    <property type="entry name" value="PUTATIVE-RELATED"/>
    <property type="match status" value="1"/>
</dbReference>
<evidence type="ECO:0000313" key="5">
    <source>
        <dbReference type="EMBL" id="CAF3211599.1"/>
    </source>
</evidence>
<dbReference type="GO" id="GO:0008270">
    <property type="term" value="F:zinc ion binding"/>
    <property type="evidence" value="ECO:0007669"/>
    <property type="project" value="UniProtKB-KW"/>
</dbReference>
<evidence type="ECO:0000256" key="1">
    <source>
        <dbReference type="ARBA" id="ARBA00022723"/>
    </source>
</evidence>
<keyword evidence="3" id="KW-0862">Zinc</keyword>
<gene>
    <name evidence="5" type="ORF">TIS948_LOCUS13159</name>
</gene>
<dbReference type="AlphaFoldDB" id="A0A817QGI0"/>
<dbReference type="Proteomes" id="UP000663825">
    <property type="component" value="Unassembled WGS sequence"/>
</dbReference>
<keyword evidence="1" id="KW-0479">Metal-binding</keyword>
<dbReference type="OrthoDB" id="7697804at2759"/>
<evidence type="ECO:0000256" key="3">
    <source>
        <dbReference type="ARBA" id="ARBA00022833"/>
    </source>
</evidence>
<comment type="caution">
    <text evidence="5">The sequence shown here is derived from an EMBL/GenBank/DDBJ whole genome shotgun (WGS) entry which is preliminary data.</text>
</comment>
<keyword evidence="2" id="KW-0863">Zinc-finger</keyword>
<dbReference type="InterPro" id="IPR007588">
    <property type="entry name" value="Znf_FLYWCH"/>
</dbReference>
<dbReference type="Gene3D" id="2.20.25.240">
    <property type="match status" value="1"/>
</dbReference>